<dbReference type="EMBL" id="CM046389">
    <property type="protein sequence ID" value="KAI8566503.1"/>
    <property type="molecule type" value="Genomic_DNA"/>
</dbReference>
<keyword evidence="2" id="KW-1185">Reference proteome</keyword>
<reference evidence="1" key="1">
    <citation type="submission" date="2022-02" db="EMBL/GenBank/DDBJ databases">
        <title>Plant Genome Project.</title>
        <authorList>
            <person name="Zhang R.-G."/>
        </authorList>
    </citation>
    <scope>NUCLEOTIDE SEQUENCE</scope>
    <source>
        <strain evidence="1">AT1</strain>
    </source>
</reference>
<evidence type="ECO:0000313" key="2">
    <source>
        <dbReference type="Proteomes" id="UP001062846"/>
    </source>
</evidence>
<accession>A0ACC0PNX7</accession>
<sequence length="269" mass="29587">MVPVSHGYHVVEDRSFRGESNGESDSVPDSVVAQREQIGELEVWFFGVFSARMGDCVAKSMQSHLFGKTPKESQLKRKSKEAMRKAYVGARGKMKEKAEEKGKGKGKEKGKVGGGGSASAIVINGEKLVMANMGGYRAVVCRDGEAQQINRTRQNQGTPRRHWSRKLIPSVIQMPKVRILMHESGAAVGTDKANPKCSAEIVVGDESIDSDTEFVILASTGIWEVMKHQEAVNLIRHIEDPQEAAECLAREALTRMSKSNISCLVIRFE</sequence>
<proteinExistence type="predicted"/>
<dbReference type="Proteomes" id="UP001062846">
    <property type="component" value="Chromosome 2"/>
</dbReference>
<comment type="caution">
    <text evidence="1">The sequence shown here is derived from an EMBL/GenBank/DDBJ whole genome shotgun (WGS) entry which is preliminary data.</text>
</comment>
<gene>
    <name evidence="1" type="ORF">RHMOL_Rhmol02G0045700</name>
</gene>
<evidence type="ECO:0000313" key="1">
    <source>
        <dbReference type="EMBL" id="KAI8566503.1"/>
    </source>
</evidence>
<name>A0ACC0PNX7_RHOML</name>
<protein>
    <submittedName>
        <fullName evidence="1">Uncharacterized protein</fullName>
    </submittedName>
</protein>
<organism evidence="1 2">
    <name type="scientific">Rhododendron molle</name>
    <name type="common">Chinese azalea</name>
    <name type="synonym">Azalea mollis</name>
    <dbReference type="NCBI Taxonomy" id="49168"/>
    <lineage>
        <taxon>Eukaryota</taxon>
        <taxon>Viridiplantae</taxon>
        <taxon>Streptophyta</taxon>
        <taxon>Embryophyta</taxon>
        <taxon>Tracheophyta</taxon>
        <taxon>Spermatophyta</taxon>
        <taxon>Magnoliopsida</taxon>
        <taxon>eudicotyledons</taxon>
        <taxon>Gunneridae</taxon>
        <taxon>Pentapetalae</taxon>
        <taxon>asterids</taxon>
        <taxon>Ericales</taxon>
        <taxon>Ericaceae</taxon>
        <taxon>Ericoideae</taxon>
        <taxon>Rhodoreae</taxon>
        <taxon>Rhododendron</taxon>
    </lineage>
</organism>